<dbReference type="GeneID" id="60325447"/>
<gene>
    <name evidence="1" type="primary">80</name>
    <name evidence="1" type="ORF">SEA_SIRPHILIP_80</name>
</gene>
<dbReference type="EMBL" id="MF324911">
    <property type="protein sequence ID" value="ASR85282.1"/>
    <property type="molecule type" value="Genomic_DNA"/>
</dbReference>
<protein>
    <submittedName>
        <fullName evidence="1">Uncharacterized protein</fullName>
    </submittedName>
</protein>
<proteinExistence type="predicted"/>
<evidence type="ECO:0000313" key="1">
    <source>
        <dbReference type="EMBL" id="ASR85282.1"/>
    </source>
</evidence>
<accession>A0A222ZLW1</accession>
<name>A0A222ZLW1_9CAUD</name>
<reference evidence="2" key="1">
    <citation type="submission" date="2017-06" db="EMBL/GenBank/DDBJ databases">
        <authorList>
            <person name="Kim H.J."/>
            <person name="Triplett B.A."/>
        </authorList>
    </citation>
    <scope>NUCLEOTIDE SEQUENCE [LARGE SCALE GENOMIC DNA]</scope>
</reference>
<sequence length="145" mass="15430">MNVAETYPARLQSDGRTWYRPVRPAGADLSQWGWTSQREQAHPDYCAQIDAQTGGLHPEGLCGGDCSGCVSEGEGGGRYPVHPRSGPHIVEHVPTGQRVYCGGPGACSLCSLRVEVGAVMVGNDVERIPQAADLLALLDESTGLW</sequence>
<organism evidence="1 2">
    <name type="scientific">Mycobacterium phage SirPhilip</name>
    <dbReference type="NCBI Taxonomy" id="2015824"/>
    <lineage>
        <taxon>Viruses</taxon>
        <taxon>Duplodnaviria</taxon>
        <taxon>Heunggongvirae</taxon>
        <taxon>Uroviricota</taxon>
        <taxon>Caudoviricetes</taxon>
        <taxon>Weiservirinae</taxon>
        <taxon>Anayavirus</taxon>
        <taxon>Anayavirus sirphilip</taxon>
    </lineage>
</organism>
<dbReference type="Proteomes" id="UP000224266">
    <property type="component" value="Segment"/>
</dbReference>
<dbReference type="KEGG" id="vg:60325447"/>
<evidence type="ECO:0000313" key="2">
    <source>
        <dbReference type="Proteomes" id="UP000224266"/>
    </source>
</evidence>
<dbReference type="RefSeq" id="YP_009953964.1">
    <property type="nucleotide sequence ID" value="NC_051627.1"/>
</dbReference>
<keyword evidence="2" id="KW-1185">Reference proteome</keyword>